<reference evidence="2 3" key="1">
    <citation type="submission" date="2016-10" db="EMBL/GenBank/DDBJ databases">
        <authorList>
            <person name="Varghese N."/>
            <person name="Submissions S."/>
        </authorList>
    </citation>
    <scope>NUCLEOTIDE SEQUENCE [LARGE SCALE GENOMIC DNA]</scope>
    <source>
        <strain evidence="2 3">22B</strain>
    </source>
</reference>
<keyword evidence="3" id="KW-1185">Reference proteome</keyword>
<name>A0A662ZAU6_9GAMM</name>
<dbReference type="AlphaFoldDB" id="A0A662ZAU6"/>
<dbReference type="Proteomes" id="UP000243374">
    <property type="component" value="Unassembled WGS sequence"/>
</dbReference>
<evidence type="ECO:0000313" key="2">
    <source>
        <dbReference type="EMBL" id="SFK03096.1"/>
    </source>
</evidence>
<sequence length="116" mass="13095">MRFLSLLLFALMLLFVNGRVYACELSSDSVEIVGSSVSYSSYKKESIHKTYGSRARILQINYCCSGIGMSCCLSVSNTLNFSKSIHQFSERRPSQTDNYKSYMAYIQQRPPCSSDV</sequence>
<keyword evidence="1" id="KW-0732">Signal</keyword>
<feature type="chain" id="PRO_5025012559" evidence="1">
    <location>
        <begin position="23"/>
        <end position="116"/>
    </location>
</feature>
<evidence type="ECO:0000313" key="3">
    <source>
        <dbReference type="Proteomes" id="UP000243374"/>
    </source>
</evidence>
<dbReference type="RefSeq" id="WP_074840258.1">
    <property type="nucleotide sequence ID" value="NZ_CP047056.1"/>
</dbReference>
<gene>
    <name evidence="2" type="ORF">SAMN04487865_101616</name>
</gene>
<organism evidence="2 3">
    <name type="scientific">Succinivibrio dextrinosolvens</name>
    <dbReference type="NCBI Taxonomy" id="83771"/>
    <lineage>
        <taxon>Bacteria</taxon>
        <taxon>Pseudomonadati</taxon>
        <taxon>Pseudomonadota</taxon>
        <taxon>Gammaproteobacteria</taxon>
        <taxon>Aeromonadales</taxon>
        <taxon>Succinivibrionaceae</taxon>
        <taxon>Succinivibrio</taxon>
    </lineage>
</organism>
<evidence type="ECO:0000256" key="1">
    <source>
        <dbReference type="SAM" id="SignalP"/>
    </source>
</evidence>
<dbReference type="EMBL" id="FOSF01000016">
    <property type="protein sequence ID" value="SFK03096.1"/>
    <property type="molecule type" value="Genomic_DNA"/>
</dbReference>
<feature type="signal peptide" evidence="1">
    <location>
        <begin position="1"/>
        <end position="22"/>
    </location>
</feature>
<protein>
    <submittedName>
        <fullName evidence="2">Uncharacterized protein</fullName>
    </submittedName>
</protein>
<accession>A0A662ZAU6</accession>
<proteinExistence type="predicted"/>
<dbReference type="OrthoDB" id="9892346at2"/>